<dbReference type="OrthoDB" id="1492349at2"/>
<sequence>MELAAILQQVPDYKRVYHDTVIPQHLQYYFINRQHDLKAAFNRDKAAYLSLNTASYRLSVFLKEMLNRVQPDITFKTAADVSMGEWGHSFETGRVYESFLHAEKVCSLFQEHGYAVHEWIVEKKELAAGFINISYWVKAAFQFEILIAIDHLCTFVANSISFLADQPHLAYYIKEMTIGTKEQYYGGTVFKAIKIRLIPEVVCSKRNPVVKEISEAVLAWQQQSHEQVVAQRPYAMKVGDNVSISQGNFNYKHFLSLLGILNKVYDDTYDYAYLLNT</sequence>
<accession>A0A1K1LRF1</accession>
<gene>
    <name evidence="1" type="ORF">SAMN05661012_00158</name>
    <name evidence="2" type="ORF">SR876_31560</name>
</gene>
<dbReference type="EMBL" id="FPIZ01000001">
    <property type="protein sequence ID" value="SFW13452.1"/>
    <property type="molecule type" value="Genomic_DNA"/>
</dbReference>
<evidence type="ECO:0000313" key="2">
    <source>
        <dbReference type="EMBL" id="WQG89472.1"/>
    </source>
</evidence>
<dbReference type="STRING" id="1004.SAMN05661012_00158"/>
<dbReference type="EMBL" id="CP140154">
    <property type="protein sequence ID" value="WQG89472.1"/>
    <property type="molecule type" value="Genomic_DNA"/>
</dbReference>
<dbReference type="RefSeq" id="WP_072356705.1">
    <property type="nucleotide sequence ID" value="NZ_CBHWAX010000003.1"/>
</dbReference>
<reference evidence="1 3" key="1">
    <citation type="submission" date="2016-11" db="EMBL/GenBank/DDBJ databases">
        <authorList>
            <person name="Jaros S."/>
            <person name="Januszkiewicz K."/>
            <person name="Wedrychowicz H."/>
        </authorList>
    </citation>
    <scope>NUCLEOTIDE SEQUENCE [LARGE SCALE GENOMIC DNA]</scope>
    <source>
        <strain evidence="1 3">DSM 784</strain>
    </source>
</reference>
<name>A0A1K1LRF1_9BACT</name>
<reference evidence="2 4" key="2">
    <citation type="submission" date="2023-11" db="EMBL/GenBank/DDBJ databases">
        <title>MicrobeMod: A computational toolkit for identifying prokaryotic methylation and restriction-modification with nanopore sequencing.</title>
        <authorList>
            <person name="Crits-Christoph A."/>
            <person name="Kang S.C."/>
            <person name="Lee H."/>
            <person name="Ostrov N."/>
        </authorList>
    </citation>
    <scope>NUCLEOTIDE SEQUENCE [LARGE SCALE GENOMIC DNA]</scope>
    <source>
        <strain evidence="2 4">ATCC 23090</strain>
    </source>
</reference>
<protein>
    <submittedName>
        <fullName evidence="1">Uncharacterized protein</fullName>
    </submittedName>
</protein>
<keyword evidence="4" id="KW-1185">Reference proteome</keyword>
<organism evidence="1 3">
    <name type="scientific">Chitinophaga sancti</name>
    <dbReference type="NCBI Taxonomy" id="1004"/>
    <lineage>
        <taxon>Bacteria</taxon>
        <taxon>Pseudomonadati</taxon>
        <taxon>Bacteroidota</taxon>
        <taxon>Chitinophagia</taxon>
        <taxon>Chitinophagales</taxon>
        <taxon>Chitinophagaceae</taxon>
        <taxon>Chitinophaga</taxon>
    </lineage>
</organism>
<dbReference type="Proteomes" id="UP001326715">
    <property type="component" value="Chromosome"/>
</dbReference>
<proteinExistence type="predicted"/>
<dbReference type="AlphaFoldDB" id="A0A1K1LRF1"/>
<dbReference type="Proteomes" id="UP000183788">
    <property type="component" value="Unassembled WGS sequence"/>
</dbReference>
<evidence type="ECO:0000313" key="4">
    <source>
        <dbReference type="Proteomes" id="UP001326715"/>
    </source>
</evidence>
<evidence type="ECO:0000313" key="1">
    <source>
        <dbReference type="EMBL" id="SFW13452.1"/>
    </source>
</evidence>
<evidence type="ECO:0000313" key="3">
    <source>
        <dbReference type="Proteomes" id="UP000183788"/>
    </source>
</evidence>